<feature type="chain" id="PRO_5023029669" evidence="1">
    <location>
        <begin position="19"/>
        <end position="177"/>
    </location>
</feature>
<sequence>MRPSIEAAVLFPLTLVVTVPLPNTLVIPLNPAGSPAKTNTYPSTLPRCLACPAPRVPPRQASPYNPSRINAPNSYILQDLLPSCLHPLHITLSSLRYYISPNACTIASAACVISLSRQASVTRICLSPHTQTRGPRAVEKTEGSKVIRMIRQTMINSPESIYLLRMAILNFFTEMYD</sequence>
<feature type="signal peptide" evidence="1">
    <location>
        <begin position="1"/>
        <end position="18"/>
    </location>
</feature>
<proteinExistence type="predicted"/>
<reference evidence="2 3" key="1">
    <citation type="submission" date="2019-05" db="EMBL/GenBank/DDBJ databases">
        <title>Another draft genome of Portunus trituberculatus and its Hox gene families provides insights of decapod evolution.</title>
        <authorList>
            <person name="Jeong J.-H."/>
            <person name="Song I."/>
            <person name="Kim S."/>
            <person name="Choi T."/>
            <person name="Kim D."/>
            <person name="Ryu S."/>
            <person name="Kim W."/>
        </authorList>
    </citation>
    <scope>NUCLEOTIDE SEQUENCE [LARGE SCALE GENOMIC DNA]</scope>
    <source>
        <tissue evidence="2">Muscle</tissue>
    </source>
</reference>
<protein>
    <submittedName>
        <fullName evidence="2">Uncharacterized protein</fullName>
    </submittedName>
</protein>
<dbReference type="EMBL" id="VSRR010012166">
    <property type="protein sequence ID" value="MPC54170.1"/>
    <property type="molecule type" value="Genomic_DNA"/>
</dbReference>
<evidence type="ECO:0000256" key="1">
    <source>
        <dbReference type="SAM" id="SignalP"/>
    </source>
</evidence>
<dbReference type="Proteomes" id="UP000324222">
    <property type="component" value="Unassembled WGS sequence"/>
</dbReference>
<comment type="caution">
    <text evidence="2">The sequence shown here is derived from an EMBL/GenBank/DDBJ whole genome shotgun (WGS) entry which is preliminary data.</text>
</comment>
<name>A0A5B7G274_PORTR</name>
<accession>A0A5B7G274</accession>
<dbReference type="AlphaFoldDB" id="A0A5B7G274"/>
<keyword evidence="1" id="KW-0732">Signal</keyword>
<evidence type="ECO:0000313" key="2">
    <source>
        <dbReference type="EMBL" id="MPC54170.1"/>
    </source>
</evidence>
<gene>
    <name evidence="2" type="ORF">E2C01_048078</name>
</gene>
<keyword evidence="3" id="KW-1185">Reference proteome</keyword>
<organism evidence="2 3">
    <name type="scientific">Portunus trituberculatus</name>
    <name type="common">Swimming crab</name>
    <name type="synonym">Neptunus trituberculatus</name>
    <dbReference type="NCBI Taxonomy" id="210409"/>
    <lineage>
        <taxon>Eukaryota</taxon>
        <taxon>Metazoa</taxon>
        <taxon>Ecdysozoa</taxon>
        <taxon>Arthropoda</taxon>
        <taxon>Crustacea</taxon>
        <taxon>Multicrustacea</taxon>
        <taxon>Malacostraca</taxon>
        <taxon>Eumalacostraca</taxon>
        <taxon>Eucarida</taxon>
        <taxon>Decapoda</taxon>
        <taxon>Pleocyemata</taxon>
        <taxon>Brachyura</taxon>
        <taxon>Eubrachyura</taxon>
        <taxon>Portunoidea</taxon>
        <taxon>Portunidae</taxon>
        <taxon>Portuninae</taxon>
        <taxon>Portunus</taxon>
    </lineage>
</organism>
<evidence type="ECO:0000313" key="3">
    <source>
        <dbReference type="Proteomes" id="UP000324222"/>
    </source>
</evidence>